<keyword evidence="4" id="KW-1185">Reference proteome</keyword>
<reference evidence="3 4" key="1">
    <citation type="journal article" date="2007" name="Genome Res.">
        <title>Genome characteristics of facultatively symbiotic Frankia sp. strains reflect host range and host plant biogeography.</title>
        <authorList>
            <person name="Normand P."/>
            <person name="Lapierre P."/>
            <person name="Tisa L.S."/>
            <person name="Gogarten J.P."/>
            <person name="Alloisio N."/>
            <person name="Bagnarol E."/>
            <person name="Bassi C.A."/>
            <person name="Berry A.M."/>
            <person name="Bickhart D.M."/>
            <person name="Choisne N."/>
            <person name="Couloux A."/>
            <person name="Cournoyer B."/>
            <person name="Cruveiller S."/>
            <person name="Daubin V."/>
            <person name="Demange N."/>
            <person name="Francino M.P."/>
            <person name="Goltsman E."/>
            <person name="Huang Y."/>
            <person name="Kopp O.R."/>
            <person name="Labarre L."/>
            <person name="Lapidus A."/>
            <person name="Lavire C."/>
            <person name="Marechal J."/>
            <person name="Martinez M."/>
            <person name="Mastronunzio J.E."/>
            <person name="Mullin B.C."/>
            <person name="Niemann J."/>
            <person name="Pujic P."/>
            <person name="Rawnsley T."/>
            <person name="Rouy Z."/>
            <person name="Schenowitz C."/>
            <person name="Sellstedt A."/>
            <person name="Tavares F."/>
            <person name="Tomkins J.P."/>
            <person name="Vallenet D."/>
            <person name="Valverde C."/>
            <person name="Wall L.G."/>
            <person name="Wang Y."/>
            <person name="Medigue C."/>
            <person name="Benson D.R."/>
        </authorList>
    </citation>
    <scope>NUCLEOTIDE SEQUENCE [LARGE SCALE GENOMIC DNA]</scope>
    <source>
        <strain evidence="4">DSM 45986 / CECT 9034 / ACN14a</strain>
    </source>
</reference>
<dbReference type="InterPro" id="IPR018960">
    <property type="entry name" value="DUF1990"/>
</dbReference>
<name>Q0RFN9_FRAAA</name>
<dbReference type="Proteomes" id="UP000000657">
    <property type="component" value="Chromosome"/>
</dbReference>
<feature type="compositionally biased region" description="Polar residues" evidence="1">
    <location>
        <begin position="98"/>
        <end position="107"/>
    </location>
</feature>
<evidence type="ECO:0000313" key="4">
    <source>
        <dbReference type="Proteomes" id="UP000000657"/>
    </source>
</evidence>
<gene>
    <name evidence="3" type="ordered locus">FRAAL5062</name>
</gene>
<dbReference type="KEGG" id="fal:FRAAL5062"/>
<feature type="compositionally biased region" description="Basic and acidic residues" evidence="1">
    <location>
        <begin position="115"/>
        <end position="124"/>
    </location>
</feature>
<feature type="domain" description="DUF1990" evidence="2">
    <location>
        <begin position="2"/>
        <end position="58"/>
    </location>
</feature>
<accession>Q0RFN9</accession>
<sequence length="124" mass="12932">MLGHGRPVLDAAAAVIMSWRMHRHAGLRLVATASGADVGATVVMCAGWGRVGVLAACRWCGCSTRTTAAVSPTGPCLTIRRSARRPSSSSATPATPSGWASQPSAAPTDSCRCWPDLRADERRT</sequence>
<dbReference type="STRING" id="326424.FRAAL5062"/>
<protein>
    <recommendedName>
        <fullName evidence="2">DUF1990 domain-containing protein</fullName>
    </recommendedName>
</protein>
<evidence type="ECO:0000256" key="1">
    <source>
        <dbReference type="SAM" id="MobiDB-lite"/>
    </source>
</evidence>
<feature type="compositionally biased region" description="Low complexity" evidence="1">
    <location>
        <begin position="85"/>
        <end position="97"/>
    </location>
</feature>
<dbReference type="EMBL" id="CT573213">
    <property type="protein sequence ID" value="CAJ63702.1"/>
    <property type="molecule type" value="Genomic_DNA"/>
</dbReference>
<proteinExistence type="predicted"/>
<evidence type="ECO:0000259" key="2">
    <source>
        <dbReference type="Pfam" id="PF09348"/>
    </source>
</evidence>
<evidence type="ECO:0000313" key="3">
    <source>
        <dbReference type="EMBL" id="CAJ63702.1"/>
    </source>
</evidence>
<organism evidence="3 4">
    <name type="scientific">Frankia alni (strain DSM 45986 / CECT 9034 / ACN14a)</name>
    <dbReference type="NCBI Taxonomy" id="326424"/>
    <lineage>
        <taxon>Bacteria</taxon>
        <taxon>Bacillati</taxon>
        <taxon>Actinomycetota</taxon>
        <taxon>Actinomycetes</taxon>
        <taxon>Frankiales</taxon>
        <taxon>Frankiaceae</taxon>
        <taxon>Frankia</taxon>
    </lineage>
</organism>
<feature type="region of interest" description="Disordered" evidence="1">
    <location>
        <begin position="80"/>
        <end position="124"/>
    </location>
</feature>
<dbReference type="AlphaFoldDB" id="Q0RFN9"/>
<dbReference type="HOGENOM" id="CLU_2000546_0_0_11"/>
<dbReference type="Pfam" id="PF09348">
    <property type="entry name" value="DUF1990"/>
    <property type="match status" value="1"/>
</dbReference>